<keyword evidence="6" id="KW-1185">Reference proteome</keyword>
<dbReference type="Proteomes" id="UP000483004">
    <property type="component" value="Unassembled WGS sequence"/>
</dbReference>
<evidence type="ECO:0000313" key="5">
    <source>
        <dbReference type="EMBL" id="KAB2371008.1"/>
    </source>
</evidence>
<feature type="domain" description="HTH gntR-type" evidence="4">
    <location>
        <begin position="7"/>
        <end position="75"/>
    </location>
</feature>
<keyword evidence="2" id="KW-0238">DNA-binding</keyword>
<dbReference type="InterPro" id="IPR036388">
    <property type="entry name" value="WH-like_DNA-bd_sf"/>
</dbReference>
<proteinExistence type="predicted"/>
<dbReference type="SUPFAM" id="SSF46785">
    <property type="entry name" value="Winged helix' DNA-binding domain"/>
    <property type="match status" value="2"/>
</dbReference>
<dbReference type="PANTHER" id="PTHR44846:SF17">
    <property type="entry name" value="GNTR-FAMILY TRANSCRIPTIONAL REGULATOR"/>
    <property type="match status" value="1"/>
</dbReference>
<sequence>MARRTAPGTYARIANVLRQRITDGTYAPGDQLPGEAALCAEFGVARNTVRRALSTLETDGLITARPGVGRFVPTAKPAVHTRYESIAADLRRHIESGHYRPGDLLPSEAQLAKRYGVSRHTARHALTALEEAGLVTCVHGKGRYVSQDVPR</sequence>
<dbReference type="CDD" id="cd07377">
    <property type="entry name" value="WHTH_GntR"/>
    <property type="match status" value="2"/>
</dbReference>
<name>A0A6L3VSE0_9ACTN</name>
<comment type="caution">
    <text evidence="5">The sequence shown here is derived from an EMBL/GenBank/DDBJ whole genome shotgun (WGS) entry which is preliminary data.</text>
</comment>
<dbReference type="InterPro" id="IPR036390">
    <property type="entry name" value="WH_DNA-bd_sf"/>
</dbReference>
<keyword evidence="1" id="KW-0805">Transcription regulation</keyword>
<dbReference type="OrthoDB" id="3532720at2"/>
<dbReference type="PROSITE" id="PS50949">
    <property type="entry name" value="HTH_GNTR"/>
    <property type="match status" value="2"/>
</dbReference>
<evidence type="ECO:0000259" key="4">
    <source>
        <dbReference type="PROSITE" id="PS50949"/>
    </source>
</evidence>
<evidence type="ECO:0000256" key="2">
    <source>
        <dbReference type="ARBA" id="ARBA00023125"/>
    </source>
</evidence>
<gene>
    <name evidence="5" type="ORF">F9B16_33370</name>
</gene>
<reference evidence="5 6" key="1">
    <citation type="submission" date="2019-09" db="EMBL/GenBank/DDBJ databases">
        <title>Actinomadura physcomitrii sp. nov., a novel actinomycete isolated from moss [Physcomitrium sphaericum (Ludw) Fuernr].</title>
        <authorList>
            <person name="Liu C."/>
            <person name="Zhuang X."/>
        </authorList>
    </citation>
    <scope>NUCLEOTIDE SEQUENCE [LARGE SCALE GENOMIC DNA]</scope>
    <source>
        <strain evidence="5 6">CYP1-1B</strain>
    </source>
</reference>
<evidence type="ECO:0000313" key="6">
    <source>
        <dbReference type="Proteomes" id="UP000483004"/>
    </source>
</evidence>
<evidence type="ECO:0000256" key="1">
    <source>
        <dbReference type="ARBA" id="ARBA00023015"/>
    </source>
</evidence>
<dbReference type="PRINTS" id="PR00035">
    <property type="entry name" value="HTHGNTR"/>
</dbReference>
<keyword evidence="3" id="KW-0804">Transcription</keyword>
<dbReference type="InterPro" id="IPR050679">
    <property type="entry name" value="Bact_HTH_transcr_reg"/>
</dbReference>
<dbReference type="AlphaFoldDB" id="A0A6L3VSE0"/>
<dbReference type="EMBL" id="WBMR01000133">
    <property type="protein sequence ID" value="KAB2371008.1"/>
    <property type="molecule type" value="Genomic_DNA"/>
</dbReference>
<feature type="domain" description="HTH gntR-type" evidence="4">
    <location>
        <begin position="80"/>
        <end position="148"/>
    </location>
</feature>
<evidence type="ECO:0000256" key="3">
    <source>
        <dbReference type="ARBA" id="ARBA00023163"/>
    </source>
</evidence>
<dbReference type="SMART" id="SM00345">
    <property type="entry name" value="HTH_GNTR"/>
    <property type="match status" value="2"/>
</dbReference>
<dbReference type="Pfam" id="PF00392">
    <property type="entry name" value="GntR"/>
    <property type="match status" value="2"/>
</dbReference>
<dbReference type="RefSeq" id="WP_151544205.1">
    <property type="nucleotide sequence ID" value="NZ_WBMR01000133.1"/>
</dbReference>
<dbReference type="GO" id="GO:0003677">
    <property type="term" value="F:DNA binding"/>
    <property type="evidence" value="ECO:0007669"/>
    <property type="project" value="UniProtKB-KW"/>
</dbReference>
<organism evidence="5 6">
    <name type="scientific">Actinomadura montaniterrae</name>
    <dbReference type="NCBI Taxonomy" id="1803903"/>
    <lineage>
        <taxon>Bacteria</taxon>
        <taxon>Bacillati</taxon>
        <taxon>Actinomycetota</taxon>
        <taxon>Actinomycetes</taxon>
        <taxon>Streptosporangiales</taxon>
        <taxon>Thermomonosporaceae</taxon>
        <taxon>Actinomadura</taxon>
    </lineage>
</organism>
<dbReference type="GO" id="GO:0003700">
    <property type="term" value="F:DNA-binding transcription factor activity"/>
    <property type="evidence" value="ECO:0007669"/>
    <property type="project" value="InterPro"/>
</dbReference>
<dbReference type="InterPro" id="IPR000524">
    <property type="entry name" value="Tscrpt_reg_HTH_GntR"/>
</dbReference>
<protein>
    <submittedName>
        <fullName evidence="5">Winged helix-turn-helix transcriptional regulator</fullName>
    </submittedName>
</protein>
<dbReference type="Gene3D" id="1.10.10.10">
    <property type="entry name" value="Winged helix-like DNA-binding domain superfamily/Winged helix DNA-binding domain"/>
    <property type="match status" value="2"/>
</dbReference>
<accession>A0A6L3VSE0</accession>
<dbReference type="GO" id="GO:0045892">
    <property type="term" value="P:negative regulation of DNA-templated transcription"/>
    <property type="evidence" value="ECO:0007669"/>
    <property type="project" value="TreeGrafter"/>
</dbReference>
<dbReference type="PANTHER" id="PTHR44846">
    <property type="entry name" value="MANNOSYL-D-GLYCERATE TRANSPORT/METABOLISM SYSTEM REPRESSOR MNGR-RELATED"/>
    <property type="match status" value="1"/>
</dbReference>